<gene>
    <name evidence="1" type="ORF">NDU88_004149</name>
</gene>
<organism evidence="1 2">
    <name type="scientific">Pleurodeles waltl</name>
    <name type="common">Iberian ribbed newt</name>
    <dbReference type="NCBI Taxonomy" id="8319"/>
    <lineage>
        <taxon>Eukaryota</taxon>
        <taxon>Metazoa</taxon>
        <taxon>Chordata</taxon>
        <taxon>Craniata</taxon>
        <taxon>Vertebrata</taxon>
        <taxon>Euteleostomi</taxon>
        <taxon>Amphibia</taxon>
        <taxon>Batrachia</taxon>
        <taxon>Caudata</taxon>
        <taxon>Salamandroidea</taxon>
        <taxon>Salamandridae</taxon>
        <taxon>Pleurodelinae</taxon>
        <taxon>Pleurodeles</taxon>
    </lineage>
</organism>
<evidence type="ECO:0000313" key="2">
    <source>
        <dbReference type="Proteomes" id="UP001066276"/>
    </source>
</evidence>
<dbReference type="EMBL" id="JANPWB010000014">
    <property type="protein sequence ID" value="KAJ1099045.1"/>
    <property type="molecule type" value="Genomic_DNA"/>
</dbReference>
<dbReference type="AlphaFoldDB" id="A0AAV7M5I0"/>
<comment type="caution">
    <text evidence="1">The sequence shown here is derived from an EMBL/GenBank/DDBJ whole genome shotgun (WGS) entry which is preliminary data.</text>
</comment>
<evidence type="ECO:0000313" key="1">
    <source>
        <dbReference type="EMBL" id="KAJ1099045.1"/>
    </source>
</evidence>
<proteinExistence type="predicted"/>
<keyword evidence="2" id="KW-1185">Reference proteome</keyword>
<accession>A0AAV7M5I0</accession>
<sequence length="78" mass="8611">MKKAGSRGKKGEIEDGHRELAAILVTLGKRKAADAPSYVRDSKKSKQRLTIKAGKENNTLEDIDTLIEKVEATEKQCN</sequence>
<name>A0AAV7M5I0_PLEWA</name>
<dbReference type="Proteomes" id="UP001066276">
    <property type="component" value="Chromosome 10"/>
</dbReference>
<reference evidence="1" key="1">
    <citation type="journal article" date="2022" name="bioRxiv">
        <title>Sequencing and chromosome-scale assembly of the giantPleurodeles waltlgenome.</title>
        <authorList>
            <person name="Brown T."/>
            <person name="Elewa A."/>
            <person name="Iarovenko S."/>
            <person name="Subramanian E."/>
            <person name="Araus A.J."/>
            <person name="Petzold A."/>
            <person name="Susuki M."/>
            <person name="Suzuki K.-i.T."/>
            <person name="Hayashi T."/>
            <person name="Toyoda A."/>
            <person name="Oliveira C."/>
            <person name="Osipova E."/>
            <person name="Leigh N.D."/>
            <person name="Simon A."/>
            <person name="Yun M.H."/>
        </authorList>
    </citation>
    <scope>NUCLEOTIDE SEQUENCE</scope>
    <source>
        <strain evidence="1">20211129_DDA</strain>
        <tissue evidence="1">Liver</tissue>
    </source>
</reference>
<protein>
    <submittedName>
        <fullName evidence="1">Uncharacterized protein</fullName>
    </submittedName>
</protein>